<dbReference type="Pfam" id="PF24489">
    <property type="entry name" value="Ig_J_second"/>
    <property type="match status" value="1"/>
</dbReference>
<dbReference type="PANTHER" id="PTHR36251:SF2">
    <property type="entry name" value="GIFSY-2 PROPHAGE HOST SPECIFICITY PROTEIN J, PHAGE LAMBDA"/>
    <property type="match status" value="1"/>
</dbReference>
<organism evidence="6 7">
    <name type="scientific">Moellerella wisconsensis</name>
    <dbReference type="NCBI Taxonomy" id="158849"/>
    <lineage>
        <taxon>Bacteria</taxon>
        <taxon>Pseudomonadati</taxon>
        <taxon>Pseudomonadota</taxon>
        <taxon>Gammaproteobacteria</taxon>
        <taxon>Enterobacterales</taxon>
        <taxon>Morganellaceae</taxon>
        <taxon>Moellerella</taxon>
    </lineage>
</organism>
<dbReference type="InterPro" id="IPR055385">
    <property type="entry name" value="GpJ_HDII-ins2"/>
</dbReference>
<name>A0A9Q8Q3T3_9GAMM</name>
<evidence type="ECO:0000259" key="1">
    <source>
        <dbReference type="Pfam" id="PF09327"/>
    </source>
</evidence>
<dbReference type="InterPro" id="IPR032876">
    <property type="entry name" value="J_dom"/>
</dbReference>
<accession>A0A9Q8Q3T3</accession>
<dbReference type="Pfam" id="PF24801">
    <property type="entry name" value="FNIII-A_GpJ"/>
    <property type="match status" value="1"/>
</dbReference>
<dbReference type="EMBL" id="CP093245">
    <property type="protein sequence ID" value="UNH31707.1"/>
    <property type="molecule type" value="Genomic_DNA"/>
</dbReference>
<gene>
    <name evidence="6" type="ORF">MNY72_05260</name>
</gene>
<evidence type="ECO:0000313" key="6">
    <source>
        <dbReference type="EMBL" id="UNH31707.1"/>
    </source>
</evidence>
<dbReference type="InterPro" id="IPR053171">
    <property type="entry name" value="Viral_Tip_Attach_Protein"/>
</dbReference>
<reference evidence="6" key="1">
    <citation type="submission" date="2022-03" db="EMBL/GenBank/DDBJ databases">
        <title>ESBL-producing Moellerella wisconsensis and Escherichia marmotae isolated from wild game meat.</title>
        <authorList>
            <person name="Biggel M."/>
        </authorList>
    </citation>
    <scope>NUCLEOTIDE SEQUENCE</scope>
    <source>
        <strain evidence="6">W51</strain>
    </source>
</reference>
<protein>
    <submittedName>
        <fullName evidence="6">Phage tail protein</fullName>
    </submittedName>
</protein>
<sequence>MSSGGGKAKTPVLLNDNLKSKQFLRVLDLISEGPIYGPVDTEHMSSIMLNKTPVTNKNGDISINGVAAAWRNGEEDQEPINGFDYLESTVIVSKEVTKETPLVRTITNQEVNRVRLNIGVSSLVKTDSSGNQENSSVQMAIDIKSGSGGYVTQKIVTIGPNKISGEYLEAHIVEAPENKPFDLRVRRITDDSKTDTLQNGTIWNSYTEITDDRLSYPFSAIVGVVIDRDQFKDTPTRNYHYRGIIVDVPDNYDPINRTYDGVWLGGFKKSWTNNPAWLYRALIKSNRYGLAKRVGFVDIDDGRLYSLSQFCDQLVDDGYGGTEPRFTLNAYLTSQEKAKTLLDNIASSLRGSSVWDGSYFSMLIDMPSDPVALITNSNVIDGKFTRNSTPSDERYNAVIVSWVDPDNGWETSKEYVADDISIANDGYKETTIEAFGCTSRGQAHRVGKWLLESSLREPGRISFGMARDAISFMPCDIVEIADNQYIGARVGGRVVSKNKRVVTVDAPLDIKDDILILSMLGANGRPVQFDIDYIEGNKIHLFLEPEYFKEHSPFIVSAKSSKPKLYRITSVKEEENNNRYKISATEHNPNKQAIVDEGAAFEQQKNTINGYRAPSIERLRVISTNSSTVQSTVSWESSTVTKDLSFEVRVYSNDGLVVFEDETGLFSYDFFGLNVGNYFVGIKAKIINGMKGAESQIEMNIGAPPKPTNIQIDSVLFGIKATPYISMDNSINTMFEFWGSEQRISNVVDIETKAKRLGRGSFWIKDGLKEGQEYWFYVRSVNPFGVSDFVEATGKPDNVISDLMDEVGEHFLSTEAGKEMQKDIDFSRDKVDALEIEQQETSQKVIDIDSKTVELDNRVVQINTDVGIANEAILQNTLFTTQLSYKISEEKADRKAEIFELKQVQVTDREAFARWQTQTSAVIASNTSSILAVQEAQATYEEASAKQINQVKADVEGVTGRVTEVESATATLTEAQAKFERSTVAQFEEHMGYITRIETAVSNDLFSLSESVMQTAAQFTSQSDKQLKSEARITKNEKAVATETEARAVMGVQIDARLNDTESAITDIKEVQSEQDKALAKTTEQLRAEIKIGDDKLQENIDEKGRELSKVSSSIDEQKIAIAELDKTQTEIKQTQQSQYKDTQASIADLKQTQASDNAVLSESILQNTASINQQGAELTKTNAEVKRISTATADNKKATSELAESVKSQFEDSEAAFVDVRKSVAEVDKAQSERTEQVRAELGKGITDNKGEIDKTKGDLANVSAAVTSNAKAIAATDKTLTEKTEQAASRFEDNEASISNIQQSQSNIESSQAETSMQITAQQNKLNSELLHAKASITETNKVVADNHQAFVQKGVQLDAQFENVNSRLVRVDTAIADNEKALTQTQEQLRAEFKSDFDDTNSLINENKSAIAETNKSIAKVDRDLNARVGKAEGSIGETQKAVADNERALADFSQLTKAEFDNQQAAIEQRAQTVFDHQGNGSAIYKIQAGIHWNGQYHDAKFIIGAEVKNGQVTTQIGFSADTFGILNPSSGKLEPVFFVENGQVFINEAFINQATIEKLLIGSTIKSKHWDPVTKKGLMLDFESGKIIASDAEITGKITATSGMLNNVVISEDCEIKGTLKANQVRGDFLKTILINPGETVKVEPEEFDRVITCIVITFSDKALGTYAESTVTMKGVQYPLGEMRSKGMSIPIISYRSAILLANTSTEITFKSVHNARDPSVVLVSKK</sequence>
<dbReference type="InterPro" id="IPR055383">
    <property type="entry name" value="FN3-1_GpJ"/>
</dbReference>
<dbReference type="PANTHER" id="PTHR36251">
    <property type="entry name" value="FELS-1 PROPHAGE HOST SPECIFICITY PROTEIN-RELATED"/>
    <property type="match status" value="1"/>
</dbReference>
<feature type="domain" description="Tip attachment protein J Fn3-1" evidence="3">
    <location>
        <begin position="606"/>
        <end position="704"/>
    </location>
</feature>
<evidence type="ECO:0000259" key="5">
    <source>
        <dbReference type="Pfam" id="PF24801"/>
    </source>
</evidence>
<dbReference type="Pfam" id="PF09327">
    <property type="entry name" value="Phage_Tail_Tip"/>
    <property type="match status" value="1"/>
</dbReference>
<dbReference type="RefSeq" id="WP_241542663.1">
    <property type="nucleotide sequence ID" value="NZ_CAWQWN010000001.1"/>
</dbReference>
<dbReference type="InterPro" id="IPR057587">
    <property type="entry name" value="GpJ_Ig_second"/>
</dbReference>
<feature type="domain" description="Tip attachment protein J" evidence="2">
    <location>
        <begin position="333"/>
        <end position="487"/>
    </location>
</feature>
<dbReference type="Pfam" id="PF13550">
    <property type="entry name" value="Phage-tail_3"/>
    <property type="match status" value="1"/>
</dbReference>
<feature type="domain" description="Tip attachment protein J HDII-ins2" evidence="5">
    <location>
        <begin position="87"/>
        <end position="212"/>
    </location>
</feature>
<dbReference type="Pfam" id="PF24421">
    <property type="entry name" value="Ig_J"/>
    <property type="match status" value="1"/>
</dbReference>
<dbReference type="Proteomes" id="UP000829116">
    <property type="component" value="Chromosome"/>
</dbReference>
<evidence type="ECO:0000259" key="2">
    <source>
        <dbReference type="Pfam" id="PF13550"/>
    </source>
</evidence>
<evidence type="ECO:0000313" key="7">
    <source>
        <dbReference type="Proteomes" id="UP000829116"/>
    </source>
</evidence>
<proteinExistence type="predicted"/>
<evidence type="ECO:0000259" key="4">
    <source>
        <dbReference type="Pfam" id="PF24489"/>
    </source>
</evidence>
<dbReference type="InterPro" id="IPR015406">
    <property type="entry name" value="GpJ_CSF"/>
</dbReference>
<evidence type="ECO:0000259" key="3">
    <source>
        <dbReference type="Pfam" id="PF24421"/>
    </source>
</evidence>
<feature type="domain" description="Tip attachment protein J central straight fiber" evidence="1">
    <location>
        <begin position="1470"/>
        <end position="1608"/>
    </location>
</feature>
<feature type="domain" description="Tip attachment protein J second Ig-like" evidence="4">
    <location>
        <begin position="706"/>
        <end position="807"/>
    </location>
</feature>